<dbReference type="EMBL" id="CACVAS010000150">
    <property type="protein sequence ID" value="CAA6827520.1"/>
    <property type="molecule type" value="Genomic_DNA"/>
</dbReference>
<dbReference type="Pfam" id="PF13021">
    <property type="entry name" value="DUF3885"/>
    <property type="match status" value="1"/>
</dbReference>
<protein>
    <recommendedName>
        <fullName evidence="1">DUF3885 domain-containing protein</fullName>
    </recommendedName>
</protein>
<evidence type="ECO:0000313" key="2">
    <source>
        <dbReference type="EMBL" id="CAA6827520.1"/>
    </source>
</evidence>
<feature type="domain" description="DUF3885" evidence="1">
    <location>
        <begin position="1"/>
        <end position="140"/>
    </location>
</feature>
<gene>
    <name evidence="2" type="ORF">HELGO_WM62020</name>
</gene>
<feature type="non-terminal residue" evidence="2">
    <location>
        <position position="1"/>
    </location>
</feature>
<sequence>RSTEVIESTFDQSEKLCVCVAFSGDSFLSNKSQFTKLHQLGVKFPKERYIYKEWDDDDECYLNYMFFTIEKSELRKFLFGKMANELGIQPSYWFDLYIYDPELEVLAHPYDDRGMDLAGSNKVVLSRIYKQFNNWLLNYDLSSMNKWFDNF</sequence>
<name>A0A6S6UHD7_9BACT</name>
<evidence type="ECO:0000259" key="1">
    <source>
        <dbReference type="Pfam" id="PF13021"/>
    </source>
</evidence>
<dbReference type="AlphaFoldDB" id="A0A6S6UHD7"/>
<organism evidence="2">
    <name type="scientific">uncultured Sulfurovum sp</name>
    <dbReference type="NCBI Taxonomy" id="269237"/>
    <lineage>
        <taxon>Bacteria</taxon>
        <taxon>Pseudomonadati</taxon>
        <taxon>Campylobacterota</taxon>
        <taxon>Epsilonproteobacteria</taxon>
        <taxon>Campylobacterales</taxon>
        <taxon>Sulfurovaceae</taxon>
        <taxon>Sulfurovum</taxon>
        <taxon>environmental samples</taxon>
    </lineage>
</organism>
<dbReference type="InterPro" id="IPR024976">
    <property type="entry name" value="DUF3885"/>
</dbReference>
<proteinExistence type="predicted"/>
<accession>A0A6S6UHD7</accession>
<reference evidence="2" key="1">
    <citation type="submission" date="2020-01" db="EMBL/GenBank/DDBJ databases">
        <authorList>
            <person name="Meier V. D."/>
            <person name="Meier V D."/>
        </authorList>
    </citation>
    <scope>NUCLEOTIDE SEQUENCE</scope>
    <source>
        <strain evidence="2">HLG_WM_MAG_01</strain>
    </source>
</reference>